<proteinExistence type="predicted"/>
<accession>M5AN03</accession>
<sequence length="48" mass="5037">MEFEFLKGALKSAPRPRSGTTSVITGPAVSPSLKDAWPAAGFSDTRLS</sequence>
<dbReference type="EMBL" id="AP012557">
    <property type="protein sequence ID" value="BAN09905.1"/>
    <property type="molecule type" value="Genomic_DNA"/>
</dbReference>
<evidence type="ECO:0000313" key="2">
    <source>
        <dbReference type="EMBL" id="BAN09905.1"/>
    </source>
</evidence>
<protein>
    <submittedName>
        <fullName evidence="2">Uncharacterized protein</fullName>
    </submittedName>
</protein>
<dbReference type="AlphaFoldDB" id="M5AN03"/>
<name>M5AN03_RHILI</name>
<reference evidence="2" key="1">
    <citation type="submission" date="2012-10" db="EMBL/GenBank/DDBJ databases">
        <authorList>
            <person name="Maita H."/>
            <person name="Sato S."/>
        </authorList>
    </citation>
    <scope>NUCLEOTIDE SEQUENCE</scope>
    <source>
        <strain evidence="2">NZP2037</strain>
    </source>
</reference>
<reference evidence="2" key="2">
    <citation type="journal article" date="2013" name="Microbes Environ.">
        <title>Commonalities and Differences among Symbiosis Islands of Three Mesorhizobium loti Strains.</title>
        <authorList>
            <person name="Kasai-Maita H."/>
            <person name="Hirakawa H."/>
            <person name="Nakamura Y."/>
            <person name="Kaneko T."/>
            <person name="Miki K."/>
            <person name="Maruya J."/>
            <person name="Okazaki S."/>
            <person name="Tabata S."/>
            <person name="Saeki K."/>
            <person name="Sato S."/>
        </authorList>
    </citation>
    <scope>NUCLEOTIDE SEQUENCE</scope>
    <source>
        <strain evidence="2">NZP2037</strain>
    </source>
</reference>
<organism evidence="2">
    <name type="scientific">Rhizobium loti</name>
    <name type="common">Mesorhizobium loti</name>
    <dbReference type="NCBI Taxonomy" id="381"/>
    <lineage>
        <taxon>Bacteria</taxon>
        <taxon>Pseudomonadati</taxon>
        <taxon>Pseudomonadota</taxon>
        <taxon>Alphaproteobacteria</taxon>
        <taxon>Hyphomicrobiales</taxon>
        <taxon>Phyllobacteriaceae</taxon>
        <taxon>Mesorhizobium</taxon>
    </lineage>
</organism>
<feature type="region of interest" description="Disordered" evidence="1">
    <location>
        <begin position="1"/>
        <end position="48"/>
    </location>
</feature>
<evidence type="ECO:0000256" key="1">
    <source>
        <dbReference type="SAM" id="MobiDB-lite"/>
    </source>
</evidence>